<name>A0ABP0XE84_9BRYO</name>
<proteinExistence type="predicted"/>
<keyword evidence="2" id="KW-1185">Reference proteome</keyword>
<protein>
    <submittedName>
        <fullName evidence="1">Uncharacterized protein</fullName>
    </submittedName>
</protein>
<organism evidence="1 2">
    <name type="scientific">Sphagnum jensenii</name>
    <dbReference type="NCBI Taxonomy" id="128206"/>
    <lineage>
        <taxon>Eukaryota</taxon>
        <taxon>Viridiplantae</taxon>
        <taxon>Streptophyta</taxon>
        <taxon>Embryophyta</taxon>
        <taxon>Bryophyta</taxon>
        <taxon>Sphagnophytina</taxon>
        <taxon>Sphagnopsida</taxon>
        <taxon>Sphagnales</taxon>
        <taxon>Sphagnaceae</taxon>
        <taxon>Sphagnum</taxon>
    </lineage>
</organism>
<evidence type="ECO:0000313" key="1">
    <source>
        <dbReference type="EMBL" id="CAK9277428.1"/>
    </source>
</evidence>
<evidence type="ECO:0000313" key="2">
    <source>
        <dbReference type="Proteomes" id="UP001497444"/>
    </source>
</evidence>
<gene>
    <name evidence="1" type="ORF">CSSPJE1EN1_LOCUS22906</name>
</gene>
<sequence>MARSTNSLFCLPLNPTVTFLPIRHFFVCAGDYAFKSPVGRSNVAVRSSEIAATLLTFPLASVAALRSLIVAAVNKEEALILQFAWSLSRILPVVRFGNIYFAGPAASTSTRSVINLNQMWTPLCAPSTK</sequence>
<dbReference type="EMBL" id="OZ020103">
    <property type="protein sequence ID" value="CAK9277428.1"/>
    <property type="molecule type" value="Genomic_DNA"/>
</dbReference>
<dbReference type="Proteomes" id="UP001497444">
    <property type="component" value="Chromosome 8"/>
</dbReference>
<reference evidence="1" key="1">
    <citation type="submission" date="2024-02" db="EMBL/GenBank/DDBJ databases">
        <authorList>
            <consortium name="ELIXIR-Norway"/>
            <consortium name="Elixir Norway"/>
        </authorList>
    </citation>
    <scope>NUCLEOTIDE SEQUENCE</scope>
</reference>
<accession>A0ABP0XE84</accession>